<protein>
    <submittedName>
        <fullName evidence="2">Uncharacterized protein</fullName>
    </submittedName>
</protein>
<feature type="transmembrane region" description="Helical" evidence="1">
    <location>
        <begin position="38"/>
        <end position="55"/>
    </location>
</feature>
<organism evidence="2">
    <name type="scientific">uncultured archaeon MedDCM-OCT-S11-C441</name>
    <dbReference type="NCBI Taxonomy" id="743103"/>
    <lineage>
        <taxon>Archaea</taxon>
        <taxon>environmental samples</taxon>
    </lineage>
</organism>
<keyword evidence="1" id="KW-0812">Transmembrane</keyword>
<dbReference type="AlphaFoldDB" id="D6PC98"/>
<keyword evidence="1" id="KW-0472">Membrane</keyword>
<feature type="transmembrane region" description="Helical" evidence="1">
    <location>
        <begin position="6"/>
        <end position="26"/>
    </location>
</feature>
<reference evidence="2" key="1">
    <citation type="journal article" date="2010" name="ISME J.">
        <title>Metagenome of the Mediterranean deep chlorophyll maximum studied by direct and fosmid library 454 pyrosequencing.</title>
        <authorList>
            <person name="Ghai R."/>
            <person name="Martin-Cuadrado A.B."/>
            <person name="Molto A.G."/>
            <person name="Heredia I.G."/>
            <person name="Cabrera R."/>
            <person name="Martin J."/>
            <person name="Verdu M."/>
            <person name="Deschamps P."/>
            <person name="Moreira D."/>
            <person name="Lopez-Garcia P."/>
            <person name="Mira A."/>
            <person name="Rodriguez-Valera F."/>
        </authorList>
    </citation>
    <scope>NUCLEOTIDE SEQUENCE</scope>
</reference>
<dbReference type="EMBL" id="GU942977">
    <property type="protein sequence ID" value="ADD93349.1"/>
    <property type="molecule type" value="Genomic_DNA"/>
</dbReference>
<feature type="transmembrane region" description="Helical" evidence="1">
    <location>
        <begin position="111"/>
        <end position="131"/>
    </location>
</feature>
<evidence type="ECO:0000313" key="2">
    <source>
        <dbReference type="EMBL" id="ADD93349.1"/>
    </source>
</evidence>
<feature type="transmembrane region" description="Helical" evidence="1">
    <location>
        <begin position="215"/>
        <end position="234"/>
    </location>
</feature>
<evidence type="ECO:0000256" key="1">
    <source>
        <dbReference type="SAM" id="Phobius"/>
    </source>
</evidence>
<feature type="transmembrane region" description="Helical" evidence="1">
    <location>
        <begin position="137"/>
        <end position="156"/>
    </location>
</feature>
<proteinExistence type="predicted"/>
<feature type="transmembrane region" description="Helical" evidence="1">
    <location>
        <begin position="176"/>
        <end position="195"/>
    </location>
</feature>
<name>D6PC98_9ARCH</name>
<accession>D6PC98</accession>
<sequence length="243" mass="27692">MSEENLLSIAGLLSFFLGTISLYIVYRSNHLKWNEKSAGYILAWIFLSKSIAYPCDAYVLQITDGATNFVSPWEYFYALSNLTNMLFMPLCFALSLVFPVSVIRTGRQLKIAVLVFVLLVVHRVMVFVSVGASPLELIGLEYILTTIIWTSNYVHFKIKNLHEPNKGHGRIANLSALLLMLHTGFNWFIWVGVFARSDYFYFEDVRMGLDASGSFSEYFWLLSLTISICGRYAFSLHHSVFST</sequence>
<keyword evidence="1" id="KW-1133">Transmembrane helix</keyword>
<feature type="transmembrane region" description="Helical" evidence="1">
    <location>
        <begin position="75"/>
        <end position="99"/>
    </location>
</feature>